<organism evidence="1 2">
    <name type="scientific">Phenylobacterium hankyongense</name>
    <dbReference type="NCBI Taxonomy" id="1813876"/>
    <lineage>
        <taxon>Bacteria</taxon>
        <taxon>Pseudomonadati</taxon>
        <taxon>Pseudomonadota</taxon>
        <taxon>Alphaproteobacteria</taxon>
        <taxon>Caulobacterales</taxon>
        <taxon>Caulobacteraceae</taxon>
        <taxon>Phenylobacterium</taxon>
    </lineage>
</organism>
<dbReference type="Pfam" id="PF13589">
    <property type="entry name" value="HATPase_c_3"/>
    <property type="match status" value="1"/>
</dbReference>
<name>A0A328B0S6_9CAUL</name>
<dbReference type="RefSeq" id="WP_111456757.1">
    <property type="nucleotide sequence ID" value="NZ_QFYP01000001.1"/>
</dbReference>
<accession>A0A328B0S6</accession>
<dbReference type="SUPFAM" id="SSF55874">
    <property type="entry name" value="ATPase domain of HSP90 chaperone/DNA topoisomerase II/histidine kinase"/>
    <property type="match status" value="1"/>
</dbReference>
<dbReference type="Proteomes" id="UP000249842">
    <property type="component" value="Unassembled WGS sequence"/>
</dbReference>
<dbReference type="Gene3D" id="3.30.565.10">
    <property type="entry name" value="Histidine kinase-like ATPase, C-terminal domain"/>
    <property type="match status" value="1"/>
</dbReference>
<dbReference type="InterPro" id="IPR036890">
    <property type="entry name" value="HATPase_C_sf"/>
</dbReference>
<evidence type="ECO:0008006" key="3">
    <source>
        <dbReference type="Google" id="ProtNLM"/>
    </source>
</evidence>
<evidence type="ECO:0000313" key="1">
    <source>
        <dbReference type="EMBL" id="RAK59464.1"/>
    </source>
</evidence>
<dbReference type="EMBL" id="QFYP01000001">
    <property type="protein sequence ID" value="RAK59464.1"/>
    <property type="molecule type" value="Genomic_DNA"/>
</dbReference>
<gene>
    <name evidence="1" type="ORF">DJ021_06420</name>
</gene>
<proteinExistence type="predicted"/>
<sequence length="492" mass="53863">MKTIGAFKAPPDSAGSARAFSRIGYDLAEALADLIDNSIDAEASLVEITFFRNTERLTAVTIADDGRGMSASALKTAMQFATSVRHKPTDLGTFGLGMKSASFSQCHSLTVVSRQAGKVAACRWTDEAIKADWRCELLDPKEAEKAFAGAFSSKGETRKHGTVVVWDRLDRLGAAEGELDEFLAKTMSQLEIKLGLVFHRFIARSGLKILLRAKSEQSDFALPHVVKPLDPFAYPAPGKAGYPKTFTTNLPGAGQIKLEGHIWPPGAASPEFLLGRRRATPHQGFYFYRNNRLIQAGGWNDFLKDTNDPELALARIAVDLPSEGTATNVQKSAIQVSTALTQALSRARAGGSSLADYLEDARAMLRSQKRRPRANAAAPAVPGVGVPVQVRRNVRKLVAKKGVAREIDFAWESLPKGKVFDLDRVDDRIVLNKKYRHLILGHARASGADAPVVKTLLFLLLQDDFSRARFSAQRREWIRRCNAVLLEAVKTL</sequence>
<reference evidence="2" key="1">
    <citation type="submission" date="2018-05" db="EMBL/GenBank/DDBJ databases">
        <authorList>
            <person name="Li X."/>
        </authorList>
    </citation>
    <scope>NUCLEOTIDE SEQUENCE [LARGE SCALE GENOMIC DNA]</scope>
    <source>
        <strain evidence="2">HKS-05</strain>
    </source>
</reference>
<dbReference type="OrthoDB" id="9813438at2"/>
<dbReference type="AlphaFoldDB" id="A0A328B0S6"/>
<comment type="caution">
    <text evidence="1">The sequence shown here is derived from an EMBL/GenBank/DDBJ whole genome shotgun (WGS) entry which is preliminary data.</text>
</comment>
<evidence type="ECO:0000313" key="2">
    <source>
        <dbReference type="Proteomes" id="UP000249842"/>
    </source>
</evidence>
<protein>
    <recommendedName>
        <fullName evidence="3">ATP-binding protein</fullName>
    </recommendedName>
</protein>
<keyword evidence="2" id="KW-1185">Reference proteome</keyword>